<evidence type="ECO:0000256" key="2">
    <source>
        <dbReference type="SAM" id="Phobius"/>
    </source>
</evidence>
<feature type="region of interest" description="Disordered" evidence="1">
    <location>
        <begin position="1"/>
        <end position="89"/>
    </location>
</feature>
<evidence type="ECO:0000313" key="5">
    <source>
        <dbReference type="Proteomes" id="UP000703269"/>
    </source>
</evidence>
<feature type="transmembrane region" description="Helical" evidence="2">
    <location>
        <begin position="216"/>
        <end position="238"/>
    </location>
</feature>
<organism evidence="4 5">
    <name type="scientific">Phanerochaete sordida</name>
    <dbReference type="NCBI Taxonomy" id="48140"/>
    <lineage>
        <taxon>Eukaryota</taxon>
        <taxon>Fungi</taxon>
        <taxon>Dikarya</taxon>
        <taxon>Basidiomycota</taxon>
        <taxon>Agaricomycotina</taxon>
        <taxon>Agaricomycetes</taxon>
        <taxon>Polyporales</taxon>
        <taxon>Phanerochaetaceae</taxon>
        <taxon>Phanerochaete</taxon>
    </lineage>
</organism>
<keyword evidence="2" id="KW-0472">Membrane</keyword>
<gene>
    <name evidence="4" type="ORF">PsYK624_136740</name>
</gene>
<feature type="domain" description="DUF6535" evidence="3">
    <location>
        <begin position="117"/>
        <end position="302"/>
    </location>
</feature>
<keyword evidence="5" id="KW-1185">Reference proteome</keyword>
<sequence>MRTSSSSPPRAASSHNISQVELPEPAHDGTISACSVVDIHEEHRIGAAPDAGRAGSFEPQVEPSEGTPSTRSPVAGADDVPNDGSADGTAVPVPQTLLIKLIDTLSELKPAEKLSGWTGVEDHLFKHDSGEMKYYGEDIDTLLVFAGLFSAFLTAFVVQTYPMLTDNDSSTTNQLLALSVSMQLRATGTIIPSTVNSTLTSLMDTQPFSPATSAQAINVLFFLSLVLSLSAALFGILAKQWLREYLRWNSPLALPRENVLVRQARIDAWESWNIPATISFIPALLELAMVLFLCGIVVLLWTLDDVVALIITIFAALFLVTASMFTLLPIAYKRYRVAHMGLWNYIARSAMDKILEGVE</sequence>
<dbReference type="EMBL" id="BPQB01000072">
    <property type="protein sequence ID" value="GJE97455.1"/>
    <property type="molecule type" value="Genomic_DNA"/>
</dbReference>
<evidence type="ECO:0000256" key="1">
    <source>
        <dbReference type="SAM" id="MobiDB-lite"/>
    </source>
</evidence>
<evidence type="ECO:0000313" key="4">
    <source>
        <dbReference type="EMBL" id="GJE97455.1"/>
    </source>
</evidence>
<feature type="compositionally biased region" description="Low complexity" evidence="1">
    <location>
        <begin position="1"/>
        <end position="14"/>
    </location>
</feature>
<proteinExistence type="predicted"/>
<comment type="caution">
    <text evidence="4">The sequence shown here is derived from an EMBL/GenBank/DDBJ whole genome shotgun (WGS) entry which is preliminary data.</text>
</comment>
<keyword evidence="2" id="KW-0812">Transmembrane</keyword>
<protein>
    <recommendedName>
        <fullName evidence="3">DUF6535 domain-containing protein</fullName>
    </recommendedName>
</protein>
<dbReference type="Pfam" id="PF20153">
    <property type="entry name" value="DUF6535"/>
    <property type="match status" value="1"/>
</dbReference>
<keyword evidence="2" id="KW-1133">Transmembrane helix</keyword>
<dbReference type="AlphaFoldDB" id="A0A9P3GQ13"/>
<accession>A0A9P3GQ13</accession>
<reference evidence="4 5" key="1">
    <citation type="submission" date="2021-08" db="EMBL/GenBank/DDBJ databases">
        <title>Draft Genome Sequence of Phanerochaete sordida strain YK-624.</title>
        <authorList>
            <person name="Mori T."/>
            <person name="Dohra H."/>
            <person name="Suzuki T."/>
            <person name="Kawagishi H."/>
            <person name="Hirai H."/>
        </authorList>
    </citation>
    <scope>NUCLEOTIDE SEQUENCE [LARGE SCALE GENOMIC DNA]</scope>
    <source>
        <strain evidence="4 5">YK-624</strain>
    </source>
</reference>
<dbReference type="OrthoDB" id="3235960at2759"/>
<name>A0A9P3GQ13_9APHY</name>
<evidence type="ECO:0000259" key="3">
    <source>
        <dbReference type="Pfam" id="PF20153"/>
    </source>
</evidence>
<feature type="transmembrane region" description="Helical" evidence="2">
    <location>
        <begin position="280"/>
        <end position="301"/>
    </location>
</feature>
<dbReference type="InterPro" id="IPR045338">
    <property type="entry name" value="DUF6535"/>
</dbReference>
<feature type="transmembrane region" description="Helical" evidence="2">
    <location>
        <begin position="142"/>
        <end position="161"/>
    </location>
</feature>
<feature type="transmembrane region" description="Helical" evidence="2">
    <location>
        <begin position="307"/>
        <end position="332"/>
    </location>
</feature>
<dbReference type="Proteomes" id="UP000703269">
    <property type="component" value="Unassembled WGS sequence"/>
</dbReference>